<feature type="compositionally biased region" description="Basic and acidic residues" evidence="1">
    <location>
        <begin position="62"/>
        <end position="78"/>
    </location>
</feature>
<dbReference type="OrthoDB" id="2040843at2"/>
<feature type="compositionally biased region" description="Basic and acidic residues" evidence="1">
    <location>
        <begin position="210"/>
        <end position="260"/>
    </location>
</feature>
<feature type="region of interest" description="Disordered" evidence="1">
    <location>
        <begin position="62"/>
        <end position="92"/>
    </location>
</feature>
<dbReference type="Proteomes" id="UP000005753">
    <property type="component" value="Chromosome"/>
</dbReference>
<dbReference type="AlphaFoldDB" id="I5AVA4"/>
<dbReference type="STRING" id="633697.EubceDRAFT1_1953"/>
<gene>
    <name evidence="2" type="ORF">EubceDRAFT1_1953</name>
</gene>
<keyword evidence="3" id="KW-1185">Reference proteome</keyword>
<protein>
    <submittedName>
        <fullName evidence="2">Uncharacterized protein</fullName>
    </submittedName>
</protein>
<name>I5AVA4_EUBC6</name>
<reference evidence="2 3" key="2">
    <citation type="submission" date="2012-02" db="EMBL/GenBank/DDBJ databases">
        <title>Improved High-Quality Draft sequence of Eubacterium cellulosolvens 6.</title>
        <authorList>
            <consortium name="US DOE Joint Genome Institute"/>
            <person name="Lucas S."/>
            <person name="Han J."/>
            <person name="Lapidus A."/>
            <person name="Cheng J.-F."/>
            <person name="Goodwin L."/>
            <person name="Pitluck S."/>
            <person name="Peters L."/>
            <person name="Mikhailova N."/>
            <person name="Gu W."/>
            <person name="Detter J.C."/>
            <person name="Han C."/>
            <person name="Tapia R."/>
            <person name="Land M."/>
            <person name="Hauser L."/>
            <person name="Kyrpides N."/>
            <person name="Ivanova N."/>
            <person name="Pagani I."/>
            <person name="Johnson E."/>
            <person name="Mukhopadhyay B."/>
            <person name="Anderson I."/>
            <person name="Woyke T."/>
        </authorList>
    </citation>
    <scope>NUCLEOTIDE SEQUENCE [LARGE SCALE GENOMIC DNA]</scope>
    <source>
        <strain evidence="2 3">6</strain>
    </source>
</reference>
<evidence type="ECO:0000313" key="2">
    <source>
        <dbReference type="EMBL" id="EIM57727.1"/>
    </source>
</evidence>
<feature type="region of interest" description="Disordered" evidence="1">
    <location>
        <begin position="180"/>
        <end position="282"/>
    </location>
</feature>
<dbReference type="HOGENOM" id="CLU_959044_0_0_9"/>
<evidence type="ECO:0000256" key="1">
    <source>
        <dbReference type="SAM" id="MobiDB-lite"/>
    </source>
</evidence>
<reference evidence="2 3" key="1">
    <citation type="submission" date="2010-08" db="EMBL/GenBank/DDBJ databases">
        <authorList>
            <consortium name="US DOE Joint Genome Institute (JGI-PGF)"/>
            <person name="Lucas S."/>
            <person name="Copeland A."/>
            <person name="Lapidus A."/>
            <person name="Cheng J.-F."/>
            <person name="Bruce D."/>
            <person name="Goodwin L."/>
            <person name="Pitluck S."/>
            <person name="Land M.L."/>
            <person name="Hauser L."/>
            <person name="Chang Y.-J."/>
            <person name="Anderson I.J."/>
            <person name="Johnson E."/>
            <person name="Mulhopadhyay B."/>
            <person name="Kyrpides N."/>
            <person name="Woyke T.J."/>
        </authorList>
    </citation>
    <scope>NUCLEOTIDE SEQUENCE [LARGE SCALE GENOMIC DNA]</scope>
    <source>
        <strain evidence="2 3">6</strain>
    </source>
</reference>
<sequence length="296" mass="33822">MIDFSSLGGMGRLGSYTKELSMKQKWEKKQKSGNVLEKEYKTEAGRAMAAKKNAERALMEQYRESKENEDTKLSEIHNKLNNGSSLSPDEMDYLKKKDPQTYEKLKAEREDAETLKKRLESAKTKEEAQKIMQDHANKSMLVVKTVNGNPYISDADKAALLGAEVRKLRKAEVVFEKYRETGAYGRLPTEEEKEMAEEELREAEEIELEESTKATEQKEKERRETETEKATDPDEDRAPGAKARPESVREAEHTEEAEKVKRAKTKKKLGAIYEEEASGSDLHFRNISGREVDIHA</sequence>
<dbReference type="eggNOG" id="ENOG5032V4T">
    <property type="taxonomic scope" value="Bacteria"/>
</dbReference>
<proteinExistence type="predicted"/>
<feature type="compositionally biased region" description="Acidic residues" evidence="1">
    <location>
        <begin position="191"/>
        <end position="209"/>
    </location>
</feature>
<accession>I5AVA4</accession>
<dbReference type="EMBL" id="CM001487">
    <property type="protein sequence ID" value="EIM57727.1"/>
    <property type="molecule type" value="Genomic_DNA"/>
</dbReference>
<evidence type="ECO:0000313" key="3">
    <source>
        <dbReference type="Proteomes" id="UP000005753"/>
    </source>
</evidence>
<organism evidence="2 3">
    <name type="scientific">Eubacterium cellulosolvens (strain ATCC 43171 / JCM 9499 / 6)</name>
    <name type="common">Cillobacterium cellulosolvens</name>
    <dbReference type="NCBI Taxonomy" id="633697"/>
    <lineage>
        <taxon>Bacteria</taxon>
        <taxon>Bacillati</taxon>
        <taxon>Bacillota</taxon>
        <taxon>Clostridia</taxon>
        <taxon>Eubacteriales</taxon>
        <taxon>Eubacteriaceae</taxon>
        <taxon>Eubacterium</taxon>
    </lineage>
</organism>